<dbReference type="AlphaFoldDB" id="A0A7M1XMC2"/>
<dbReference type="GO" id="GO:0031125">
    <property type="term" value="P:rRNA 3'-end processing"/>
    <property type="evidence" value="ECO:0007669"/>
    <property type="project" value="TreeGrafter"/>
</dbReference>
<dbReference type="InterPro" id="IPR050798">
    <property type="entry name" value="YhaM_exoribonuc/phosphodiest"/>
</dbReference>
<keyword evidence="1" id="KW-0378">Hydrolase</keyword>
<organism evidence="3 4">
    <name type="scientific">Treponema rectale</name>
    <dbReference type="NCBI Taxonomy" id="744512"/>
    <lineage>
        <taxon>Bacteria</taxon>
        <taxon>Pseudomonadati</taxon>
        <taxon>Spirochaetota</taxon>
        <taxon>Spirochaetia</taxon>
        <taxon>Spirochaetales</taxon>
        <taxon>Treponemataceae</taxon>
        <taxon>Treponema</taxon>
    </lineage>
</organism>
<dbReference type="GO" id="GO:0016787">
    <property type="term" value="F:hydrolase activity"/>
    <property type="evidence" value="ECO:0007669"/>
    <property type="project" value="UniProtKB-KW"/>
</dbReference>
<dbReference type="InterPro" id="IPR006674">
    <property type="entry name" value="HD_domain"/>
</dbReference>
<reference evidence="3 4" key="1">
    <citation type="submission" date="2018-08" db="EMBL/GenBank/DDBJ databases">
        <title>The first complete genome of Treponema rectale (CHPAT), a commensal spirochete of the bovine rectum.</title>
        <authorList>
            <person name="Staton G.J."/>
            <person name="Clegg S.R."/>
            <person name="Carter S.D."/>
            <person name="Radford A.D."/>
            <person name="Darby A."/>
            <person name="Hall N."/>
            <person name="Birtles R.J."/>
            <person name="Evans N.J."/>
        </authorList>
    </citation>
    <scope>NUCLEOTIDE SEQUENCE [LARGE SCALE GENOMIC DNA]</scope>
    <source>
        <strain evidence="3 4">CHPA</strain>
    </source>
</reference>
<dbReference type="InterPro" id="IPR003607">
    <property type="entry name" value="HD/PDEase_dom"/>
</dbReference>
<dbReference type="EMBL" id="CP031517">
    <property type="protein sequence ID" value="QOS39272.1"/>
    <property type="molecule type" value="Genomic_DNA"/>
</dbReference>
<gene>
    <name evidence="3" type="ORF">DYE49_01920</name>
</gene>
<proteinExistence type="predicted"/>
<evidence type="ECO:0000259" key="2">
    <source>
        <dbReference type="PROSITE" id="PS51831"/>
    </source>
</evidence>
<dbReference type="InterPro" id="IPR006675">
    <property type="entry name" value="HDIG_dom"/>
</dbReference>
<evidence type="ECO:0000313" key="4">
    <source>
        <dbReference type="Proteomes" id="UP000593591"/>
    </source>
</evidence>
<evidence type="ECO:0000313" key="3">
    <source>
        <dbReference type="EMBL" id="QOS39272.1"/>
    </source>
</evidence>
<dbReference type="NCBIfam" id="TIGR00277">
    <property type="entry name" value="HDIG"/>
    <property type="match status" value="1"/>
</dbReference>
<dbReference type="PANTHER" id="PTHR37294:SF1">
    <property type="entry name" value="3'-5' EXORIBONUCLEASE YHAM"/>
    <property type="match status" value="1"/>
</dbReference>
<evidence type="ECO:0000256" key="1">
    <source>
        <dbReference type="ARBA" id="ARBA00022801"/>
    </source>
</evidence>
<dbReference type="Proteomes" id="UP000593591">
    <property type="component" value="Chromosome"/>
</dbReference>
<protein>
    <submittedName>
        <fullName evidence="3">HD domain-containing protein</fullName>
    </submittedName>
</protein>
<dbReference type="CDD" id="cd04492">
    <property type="entry name" value="YhaM_OBF_like"/>
    <property type="match status" value="1"/>
</dbReference>
<dbReference type="Pfam" id="PF01966">
    <property type="entry name" value="HD"/>
    <property type="match status" value="1"/>
</dbReference>
<dbReference type="PROSITE" id="PS51831">
    <property type="entry name" value="HD"/>
    <property type="match status" value="1"/>
</dbReference>
<dbReference type="PANTHER" id="PTHR37294">
    <property type="entry name" value="3'-5' EXORIBONUCLEASE YHAM"/>
    <property type="match status" value="1"/>
</dbReference>
<sequence length="311" mass="34488">MIKDILGNEGYIDGIFMIKQATEAVSNSGSHYLALTLQDVSGTIDAKKWSIDPGDLEIAIAGALIRVQGMSSVYRGHPQLKINELDAVDESEVDLSKYIPVAPTPLDQMKKTLQEYIDMIQDKDLHDITENVIKEHYAAYTTYPAAVTVHHAYVGGLLFHSLSICSQAIKVQEQYSYLSRDYLIAGSLLHDIGKTKELSAAKAPSYTSEGNLLGHISIGAMIVYEAGIKMNMDKEKLDVLVHMILAHHGEYEFGSPKLPATAEAYVLHSLDDLDAKLECLRLAYDKTMEGDFTGKIVWMENSNFYKPKKLS</sequence>
<dbReference type="KEGG" id="trc:DYE49_01920"/>
<dbReference type="CDD" id="cd00077">
    <property type="entry name" value="HDc"/>
    <property type="match status" value="1"/>
</dbReference>
<name>A0A7M1XMC2_9SPIR</name>
<feature type="domain" description="HD" evidence="2">
    <location>
        <begin position="157"/>
        <end position="276"/>
    </location>
</feature>
<dbReference type="Gene3D" id="1.10.3210.10">
    <property type="entry name" value="Hypothetical protein af1432"/>
    <property type="match status" value="1"/>
</dbReference>
<accession>A0A7M1XMC2</accession>
<dbReference type="SUPFAM" id="SSF109604">
    <property type="entry name" value="HD-domain/PDEase-like"/>
    <property type="match status" value="1"/>
</dbReference>